<dbReference type="Pfam" id="PF00001">
    <property type="entry name" value="7tm_1"/>
    <property type="match status" value="1"/>
</dbReference>
<feature type="transmembrane region" description="Helical" evidence="10">
    <location>
        <begin position="255"/>
        <end position="275"/>
    </location>
</feature>
<feature type="domain" description="G-protein coupled receptors family 1 profile" evidence="11">
    <location>
        <begin position="15"/>
        <end position="272"/>
    </location>
</feature>
<comment type="subcellular location">
    <subcellularLocation>
        <location evidence="1">Cell membrane</location>
        <topology evidence="1">Multi-pass membrane protein</topology>
    </subcellularLocation>
</comment>
<dbReference type="InterPro" id="IPR000276">
    <property type="entry name" value="GPCR_Rhodpsn"/>
</dbReference>
<evidence type="ECO:0000256" key="1">
    <source>
        <dbReference type="ARBA" id="ARBA00004651"/>
    </source>
</evidence>
<feature type="transmembrane region" description="Helical" evidence="10">
    <location>
        <begin position="116"/>
        <end position="137"/>
    </location>
</feature>
<dbReference type="PANTHER" id="PTHR22750">
    <property type="entry name" value="G-PROTEIN COUPLED RECEPTOR"/>
    <property type="match status" value="1"/>
</dbReference>
<name>A0A8C8RGM8_9SAUR</name>
<evidence type="ECO:0000256" key="10">
    <source>
        <dbReference type="SAM" id="Phobius"/>
    </source>
</evidence>
<feature type="transmembrane region" description="Helical" evidence="10">
    <location>
        <begin position="220"/>
        <end position="243"/>
    </location>
</feature>
<evidence type="ECO:0000256" key="7">
    <source>
        <dbReference type="ARBA" id="ARBA00023170"/>
    </source>
</evidence>
<dbReference type="InterPro" id="IPR028336">
    <property type="entry name" value="GPR119"/>
</dbReference>
<feature type="transmembrane region" description="Helical" evidence="10">
    <location>
        <begin position="6"/>
        <end position="27"/>
    </location>
</feature>
<protein>
    <submittedName>
        <fullName evidence="12">G protein-coupled receptor 119</fullName>
    </submittedName>
</protein>
<keyword evidence="6 10" id="KW-0472">Membrane</keyword>
<evidence type="ECO:0000256" key="9">
    <source>
        <dbReference type="RuleBase" id="RU000688"/>
    </source>
</evidence>
<dbReference type="SUPFAM" id="SSF81321">
    <property type="entry name" value="Family A G protein-coupled receptor-like"/>
    <property type="match status" value="1"/>
</dbReference>
<sequence>FGVVLSVLASLIIATNTLVAVALFRLIQKKGCMGLYFVLNLAVADSLVGVTITGLVTDEFSTHSHHPQKMFCILRMTFIISPSAASILTMILIAFDRYLAIKQPFQYFRIMSGARVAACTVGLWLVAGFLGFLPVIVQGLQQKNYLGKCTFFGVFQPTYVLIIFCIGFFPALFVFIYLYCDMLKIASLHVQQIREVEHIGLSRNSPLPHNTSDMKAVRTVAILIGCFVLSWSPFFIASVVQVVCRECHLYNIIERFLWVLGLCNSLLNPLIYAYWQKEVRLQIYQLALCMKRKVFPFFHVESGPQVPSRGPAPIYAISRSQLQE</sequence>
<evidence type="ECO:0000256" key="3">
    <source>
        <dbReference type="ARBA" id="ARBA00022692"/>
    </source>
</evidence>
<keyword evidence="3 9" id="KW-0812">Transmembrane</keyword>
<organism evidence="12 13">
    <name type="scientific">Pelusios castaneus</name>
    <name type="common">West African mud turtle</name>
    <dbReference type="NCBI Taxonomy" id="367368"/>
    <lineage>
        <taxon>Eukaryota</taxon>
        <taxon>Metazoa</taxon>
        <taxon>Chordata</taxon>
        <taxon>Craniata</taxon>
        <taxon>Vertebrata</taxon>
        <taxon>Euteleostomi</taxon>
        <taxon>Archelosauria</taxon>
        <taxon>Testudinata</taxon>
        <taxon>Testudines</taxon>
        <taxon>Pleurodira</taxon>
        <taxon>Pelomedusidae</taxon>
        <taxon>Pelusios</taxon>
    </lineage>
</organism>
<evidence type="ECO:0000313" key="13">
    <source>
        <dbReference type="Proteomes" id="UP000694393"/>
    </source>
</evidence>
<feature type="transmembrane region" description="Helical" evidence="10">
    <location>
        <begin position="34"/>
        <end position="56"/>
    </location>
</feature>
<dbReference type="PROSITE" id="PS50262">
    <property type="entry name" value="G_PROTEIN_RECEP_F1_2"/>
    <property type="match status" value="1"/>
</dbReference>
<comment type="similarity">
    <text evidence="9">Belongs to the G-protein coupled receptor 1 family.</text>
</comment>
<keyword evidence="4 10" id="KW-1133">Transmembrane helix</keyword>
<evidence type="ECO:0000259" key="11">
    <source>
        <dbReference type="PROSITE" id="PS50262"/>
    </source>
</evidence>
<feature type="transmembrane region" description="Helical" evidence="10">
    <location>
        <begin position="76"/>
        <end position="95"/>
    </location>
</feature>
<dbReference type="GO" id="GO:0005886">
    <property type="term" value="C:plasma membrane"/>
    <property type="evidence" value="ECO:0007669"/>
    <property type="project" value="UniProtKB-SubCell"/>
</dbReference>
<dbReference type="Proteomes" id="UP000694393">
    <property type="component" value="Unplaced"/>
</dbReference>
<keyword evidence="8 9" id="KW-0807">Transducer</keyword>
<dbReference type="PRINTS" id="PR00237">
    <property type="entry name" value="GPCRRHODOPSN"/>
</dbReference>
<dbReference type="GO" id="GO:0004930">
    <property type="term" value="F:G protein-coupled receptor activity"/>
    <property type="evidence" value="ECO:0007669"/>
    <property type="project" value="UniProtKB-KW"/>
</dbReference>
<evidence type="ECO:0000256" key="4">
    <source>
        <dbReference type="ARBA" id="ARBA00022989"/>
    </source>
</evidence>
<dbReference type="PROSITE" id="PS00237">
    <property type="entry name" value="G_PROTEIN_RECEP_F1_1"/>
    <property type="match status" value="1"/>
</dbReference>
<keyword evidence="5 9" id="KW-0297">G-protein coupled receptor</keyword>
<keyword evidence="13" id="KW-1185">Reference proteome</keyword>
<dbReference type="InterPro" id="IPR017452">
    <property type="entry name" value="GPCR_Rhodpsn_7TM"/>
</dbReference>
<evidence type="ECO:0000256" key="5">
    <source>
        <dbReference type="ARBA" id="ARBA00023040"/>
    </source>
</evidence>
<reference evidence="12" key="1">
    <citation type="submission" date="2025-08" db="UniProtKB">
        <authorList>
            <consortium name="Ensembl"/>
        </authorList>
    </citation>
    <scope>IDENTIFICATION</scope>
</reference>
<dbReference type="AlphaFoldDB" id="A0A8C8RGM8"/>
<feature type="transmembrane region" description="Helical" evidence="10">
    <location>
        <begin position="157"/>
        <end position="179"/>
    </location>
</feature>
<evidence type="ECO:0000256" key="8">
    <source>
        <dbReference type="ARBA" id="ARBA00023224"/>
    </source>
</evidence>
<dbReference type="GO" id="GO:0007189">
    <property type="term" value="P:adenylate cyclase-activating G protein-coupled receptor signaling pathway"/>
    <property type="evidence" value="ECO:0007669"/>
    <property type="project" value="InterPro"/>
</dbReference>
<evidence type="ECO:0000313" key="12">
    <source>
        <dbReference type="Ensembl" id="ENSPCEP00000005445.1"/>
    </source>
</evidence>
<dbReference type="Ensembl" id="ENSPCET00000005641.1">
    <property type="protein sequence ID" value="ENSPCEP00000005445.1"/>
    <property type="gene ID" value="ENSPCEG00000004444.1"/>
</dbReference>
<dbReference type="CDD" id="cd15104">
    <property type="entry name" value="7tmA_GPR119_R_insulinotropic_receptor"/>
    <property type="match status" value="1"/>
</dbReference>
<proteinExistence type="inferred from homology"/>
<reference evidence="12" key="2">
    <citation type="submission" date="2025-09" db="UniProtKB">
        <authorList>
            <consortium name="Ensembl"/>
        </authorList>
    </citation>
    <scope>IDENTIFICATION</scope>
</reference>
<keyword evidence="2" id="KW-1003">Cell membrane</keyword>
<evidence type="ECO:0000256" key="6">
    <source>
        <dbReference type="ARBA" id="ARBA00023136"/>
    </source>
</evidence>
<keyword evidence="7 9" id="KW-0675">Receptor</keyword>
<accession>A0A8C8RGM8</accession>
<evidence type="ECO:0000256" key="2">
    <source>
        <dbReference type="ARBA" id="ARBA00022475"/>
    </source>
</evidence>
<dbReference type="GO" id="GO:0031210">
    <property type="term" value="F:phosphatidylcholine binding"/>
    <property type="evidence" value="ECO:0007669"/>
    <property type="project" value="InterPro"/>
</dbReference>
<dbReference type="Gene3D" id="1.20.1070.10">
    <property type="entry name" value="Rhodopsin 7-helix transmembrane proteins"/>
    <property type="match status" value="1"/>
</dbReference>